<sequence>MSRTVVVTVRQALQVAQNSESGQIDPRILQILENALSHIWENIQKQPNSYVMTVLEFAIFNFYRARSELQNEIARKAVSRYWNNRNGDWFWEFKSGQ</sequence>
<evidence type="ECO:0000313" key="2">
    <source>
        <dbReference type="Proteomes" id="UP001203852"/>
    </source>
</evidence>
<dbReference type="AlphaFoldDB" id="A0AAN6IA53"/>
<reference evidence="1" key="1">
    <citation type="journal article" date="2022" name="bioRxiv">
        <title>Deciphering the potential niche of two novel black yeast fungi from a biological soil crust based on their genomes, phenotypes, and melanin regulation.</title>
        <authorList>
            <consortium name="DOE Joint Genome Institute"/>
            <person name="Carr E.C."/>
            <person name="Barton Q."/>
            <person name="Grambo S."/>
            <person name="Sullivan M."/>
            <person name="Renfro C.M."/>
            <person name="Kuo A."/>
            <person name="Pangilinan J."/>
            <person name="Lipzen A."/>
            <person name="Keymanesh K."/>
            <person name="Savage E."/>
            <person name="Barry K."/>
            <person name="Grigoriev I.V."/>
            <person name="Riekhof W.R."/>
            <person name="Harris S.S."/>
        </authorList>
    </citation>
    <scope>NUCLEOTIDE SEQUENCE</scope>
    <source>
        <strain evidence="1">JF 03-4F</strain>
    </source>
</reference>
<proteinExistence type="predicted"/>
<dbReference type="Proteomes" id="UP001203852">
    <property type="component" value="Unassembled WGS sequence"/>
</dbReference>
<protein>
    <submittedName>
        <fullName evidence="1">Uncharacterized protein</fullName>
    </submittedName>
</protein>
<name>A0AAN6IA53_9EURO</name>
<gene>
    <name evidence="1" type="ORF">EDD36DRAFT_498208</name>
</gene>
<organism evidence="1 2">
    <name type="scientific">Exophiala viscosa</name>
    <dbReference type="NCBI Taxonomy" id="2486360"/>
    <lineage>
        <taxon>Eukaryota</taxon>
        <taxon>Fungi</taxon>
        <taxon>Dikarya</taxon>
        <taxon>Ascomycota</taxon>
        <taxon>Pezizomycotina</taxon>
        <taxon>Eurotiomycetes</taxon>
        <taxon>Chaetothyriomycetidae</taxon>
        <taxon>Chaetothyriales</taxon>
        <taxon>Herpotrichiellaceae</taxon>
        <taxon>Exophiala</taxon>
    </lineage>
</organism>
<dbReference type="EMBL" id="MU404358">
    <property type="protein sequence ID" value="KAI1610327.1"/>
    <property type="molecule type" value="Genomic_DNA"/>
</dbReference>
<evidence type="ECO:0000313" key="1">
    <source>
        <dbReference type="EMBL" id="KAI1610327.1"/>
    </source>
</evidence>
<accession>A0AAN6IA53</accession>
<comment type="caution">
    <text evidence="1">The sequence shown here is derived from an EMBL/GenBank/DDBJ whole genome shotgun (WGS) entry which is preliminary data.</text>
</comment>
<keyword evidence="2" id="KW-1185">Reference proteome</keyword>